<comment type="caution">
    <text evidence="1">The sequence shown here is derived from an EMBL/GenBank/DDBJ whole genome shotgun (WGS) entry which is preliminary data.</text>
</comment>
<dbReference type="RefSeq" id="WP_105733442.1">
    <property type="nucleotide sequence ID" value="NZ_PVBT01000002.1"/>
</dbReference>
<sequence length="256" mass="28458">MTEDAIWQPLQAELARWIHASRSAKFWLRDDDAVEPTAALDRLVGLANDFDVPVTLAVIPAHTGEALAQRLAAEHRMSVVVHGWSHENHAAKDRKKQELGADRPRELVLRQLHEGCTRLAGLHPGRFTPVLVPPWNRIDTALLPYLGACGFKALSVFGPARPVESSVPQINTHVDLMDWHGTRGCREHAELVGAIVEQLRQRFDGSGEPIGILTHHLVHDEPAWAFLTKLFQLVARTPGGRWLSIADLMKSQKPKG</sequence>
<evidence type="ECO:0000313" key="2">
    <source>
        <dbReference type="Proteomes" id="UP000238563"/>
    </source>
</evidence>
<dbReference type="OrthoDB" id="6086702at2"/>
<dbReference type="InterPro" id="IPR049591">
    <property type="entry name" value="CE4_u4-like"/>
</dbReference>
<dbReference type="EMBL" id="PVBT01000002">
    <property type="protein sequence ID" value="PRD55213.1"/>
    <property type="molecule type" value="Genomic_DNA"/>
</dbReference>
<protein>
    <submittedName>
        <fullName evidence="1">Polysaccharide deacetylase</fullName>
    </submittedName>
</protein>
<accession>A0A2S9JPQ1</accession>
<dbReference type="Proteomes" id="UP000238563">
    <property type="component" value="Unassembled WGS sequence"/>
</dbReference>
<evidence type="ECO:0000313" key="1">
    <source>
        <dbReference type="EMBL" id="PRD55213.1"/>
    </source>
</evidence>
<dbReference type="SUPFAM" id="SSF88713">
    <property type="entry name" value="Glycoside hydrolase/deacetylase"/>
    <property type="match status" value="1"/>
</dbReference>
<dbReference type="AlphaFoldDB" id="A0A2S9JPQ1"/>
<dbReference type="CDD" id="cd10928">
    <property type="entry name" value="CE4_u4"/>
    <property type="match status" value="1"/>
</dbReference>
<reference evidence="1 2" key="1">
    <citation type="submission" date="2018-02" db="EMBL/GenBank/DDBJ databases">
        <title>The draft genome of Phyllobacterium myrsinacearum DSM5892.</title>
        <authorList>
            <person name="Li L."/>
            <person name="Liu L."/>
            <person name="Zhang X."/>
            <person name="Wang T."/>
        </authorList>
    </citation>
    <scope>NUCLEOTIDE SEQUENCE [LARGE SCALE GENOMIC DNA]</scope>
    <source>
        <strain evidence="1 2">DSM 5892</strain>
    </source>
</reference>
<dbReference type="GO" id="GO:0005975">
    <property type="term" value="P:carbohydrate metabolic process"/>
    <property type="evidence" value="ECO:0007669"/>
    <property type="project" value="InterPro"/>
</dbReference>
<dbReference type="InterPro" id="IPR011330">
    <property type="entry name" value="Glyco_hydro/deAcase_b/a-brl"/>
</dbReference>
<dbReference type="Gene3D" id="3.20.20.370">
    <property type="entry name" value="Glycoside hydrolase/deacetylase"/>
    <property type="match status" value="1"/>
</dbReference>
<name>A0A2S9JPQ1_9HYPH</name>
<proteinExistence type="predicted"/>
<keyword evidence="2" id="KW-1185">Reference proteome</keyword>
<gene>
    <name evidence="1" type="ORF">C5750_08550</name>
</gene>
<organism evidence="1 2">
    <name type="scientific">Phyllobacterium myrsinacearum</name>
    <dbReference type="NCBI Taxonomy" id="28101"/>
    <lineage>
        <taxon>Bacteria</taxon>
        <taxon>Pseudomonadati</taxon>
        <taxon>Pseudomonadota</taxon>
        <taxon>Alphaproteobacteria</taxon>
        <taxon>Hyphomicrobiales</taxon>
        <taxon>Phyllobacteriaceae</taxon>
        <taxon>Phyllobacterium</taxon>
    </lineage>
</organism>